<reference evidence="3" key="1">
    <citation type="submission" date="2022-09" db="EMBL/GenBank/DDBJ databases">
        <title>Tahibacter sp. nov., isolated from a fresh water.</title>
        <authorList>
            <person name="Baek J.H."/>
            <person name="Lee J.K."/>
            <person name="Kim J.M."/>
            <person name="Jeon C.O."/>
        </authorList>
    </citation>
    <scope>NUCLEOTIDE SEQUENCE</scope>
    <source>
        <strain evidence="3">W38</strain>
    </source>
</reference>
<proteinExistence type="predicted"/>
<dbReference type="Pfam" id="PF25591">
    <property type="entry name" value="LRV_2"/>
    <property type="match status" value="1"/>
</dbReference>
<dbReference type="InterPro" id="IPR011989">
    <property type="entry name" value="ARM-like"/>
</dbReference>
<feature type="domain" description="Leucine rich repeat variant" evidence="2">
    <location>
        <begin position="299"/>
        <end position="350"/>
    </location>
</feature>
<dbReference type="SUPFAM" id="SSF48371">
    <property type="entry name" value="ARM repeat"/>
    <property type="match status" value="1"/>
</dbReference>
<keyword evidence="1" id="KW-0732">Signal</keyword>
<evidence type="ECO:0000256" key="1">
    <source>
        <dbReference type="SAM" id="SignalP"/>
    </source>
</evidence>
<organism evidence="3 4">
    <name type="scientific">Tahibacter amnicola</name>
    <dbReference type="NCBI Taxonomy" id="2976241"/>
    <lineage>
        <taxon>Bacteria</taxon>
        <taxon>Pseudomonadati</taxon>
        <taxon>Pseudomonadota</taxon>
        <taxon>Gammaproteobacteria</taxon>
        <taxon>Lysobacterales</taxon>
        <taxon>Rhodanobacteraceae</taxon>
        <taxon>Tahibacter</taxon>
    </lineage>
</organism>
<protein>
    <submittedName>
        <fullName evidence="3">Polymer-forming cytoskeletal protein</fullName>
    </submittedName>
</protein>
<dbReference type="RefSeq" id="WP_261697024.1">
    <property type="nucleotide sequence ID" value="NZ_CP104694.1"/>
</dbReference>
<dbReference type="Proteomes" id="UP001064632">
    <property type="component" value="Chromosome"/>
</dbReference>
<sequence>MSLLFRLFAATGLCLGGVSASSGADWHSSADLVKRSPDRFVRADKAAIEAALQRADKVVHVDDYLREKNLTVYLHKGDLVVDGSFSNDDALIVDGNLTIRGSYDDYNPGIGVLLVTGDLRVENLVSWGTVAVNGRLDASGLVYAYYNDFTFEVGGPVKAQALVVYDKMSDYGPVEAAVVQTHDDIQHAQALRHFVPELMIDDVLEHDPEDGEVSAWASYGAATSRIHDELPLFRESPAPENLPADVNRLLQASVDEATIARLASSDRLLAMVAAAREKLPLTIQRQLLAQGDAKVLELLAGNPSTSKVILEQIAKAKPQTASAIATNPNAPSSVLAPMAQNTDPAVRMAVLEHADPPLEHLVKLAGDESAEVREALARSRHVRRLSAAVLGTLVNDKEAGVRAALPVHDSLLTVEQYAALAADTSAVVRVAVAESLSRQAVWEQVPVGETPAREALALRLSSDEDKQVVAAVLAALAPAEQERLAASAQAPFKRVVDVTLARHTRSVALMSRYAEGAQDLAEELAENLALPAAVQEKLVARLPPAASHPHVSRFDLEAFVAQSQTWDAVVAKLMENENAAASAVLATAKYCKAIRGDATFCSSLMDRDDLSADVFDVLAGTGDMEFREDWALTVLGSIHASRAQIERAVPLWYDDDKALQSAVKALGKHSDDAAWFGALAQSEHAQLREIAATNAATPPAVVARLLEDPEEDVRGPASANPSLPADVLARTAKSPSWALSNPAIPDALLRELLDRALAGAEATPDADDVKEVIARRFLRARAGQ</sequence>
<feature type="signal peptide" evidence="1">
    <location>
        <begin position="1"/>
        <end position="24"/>
    </location>
</feature>
<dbReference type="EMBL" id="CP104694">
    <property type="protein sequence ID" value="UXI70073.1"/>
    <property type="molecule type" value="Genomic_DNA"/>
</dbReference>
<dbReference type="InterPro" id="IPR057893">
    <property type="entry name" value="LRV_2"/>
</dbReference>
<gene>
    <name evidence="3" type="ORF">N4264_10730</name>
</gene>
<name>A0ABY6BJ83_9GAMM</name>
<keyword evidence="4" id="KW-1185">Reference proteome</keyword>
<dbReference type="Gene3D" id="1.25.10.10">
    <property type="entry name" value="Leucine-rich Repeat Variant"/>
    <property type="match status" value="2"/>
</dbReference>
<feature type="chain" id="PRO_5046093725" evidence="1">
    <location>
        <begin position="25"/>
        <end position="784"/>
    </location>
</feature>
<evidence type="ECO:0000313" key="3">
    <source>
        <dbReference type="EMBL" id="UXI70073.1"/>
    </source>
</evidence>
<evidence type="ECO:0000313" key="4">
    <source>
        <dbReference type="Proteomes" id="UP001064632"/>
    </source>
</evidence>
<dbReference type="InterPro" id="IPR016024">
    <property type="entry name" value="ARM-type_fold"/>
</dbReference>
<evidence type="ECO:0000259" key="2">
    <source>
        <dbReference type="Pfam" id="PF25591"/>
    </source>
</evidence>
<accession>A0ABY6BJ83</accession>